<keyword evidence="3" id="KW-1185">Reference proteome</keyword>
<evidence type="ECO:0000313" key="2">
    <source>
        <dbReference type="EnsemblMetazoa" id="LLOJ006180-PA"/>
    </source>
</evidence>
<dbReference type="AlphaFoldDB" id="A0A1B0CN96"/>
<dbReference type="EnsemblMetazoa" id="LLOJ006180-RA">
    <property type="protein sequence ID" value="LLOJ006180-PA"/>
    <property type="gene ID" value="LLOJ006180"/>
</dbReference>
<accession>A0A1B0CN96</accession>
<name>A0A1B0CN96_LUTLO</name>
<dbReference type="EMBL" id="AJWK01019908">
    <property type="status" value="NOT_ANNOTATED_CDS"/>
    <property type="molecule type" value="Genomic_DNA"/>
</dbReference>
<organism evidence="2 3">
    <name type="scientific">Lutzomyia longipalpis</name>
    <name type="common">Sand fly</name>
    <dbReference type="NCBI Taxonomy" id="7200"/>
    <lineage>
        <taxon>Eukaryota</taxon>
        <taxon>Metazoa</taxon>
        <taxon>Ecdysozoa</taxon>
        <taxon>Arthropoda</taxon>
        <taxon>Hexapoda</taxon>
        <taxon>Insecta</taxon>
        <taxon>Pterygota</taxon>
        <taxon>Neoptera</taxon>
        <taxon>Endopterygota</taxon>
        <taxon>Diptera</taxon>
        <taxon>Nematocera</taxon>
        <taxon>Psychodoidea</taxon>
        <taxon>Psychodidae</taxon>
        <taxon>Lutzomyia</taxon>
        <taxon>Lutzomyia</taxon>
    </lineage>
</organism>
<feature type="compositionally biased region" description="Polar residues" evidence="1">
    <location>
        <begin position="68"/>
        <end position="82"/>
    </location>
</feature>
<dbReference type="Proteomes" id="UP000092461">
    <property type="component" value="Unassembled WGS sequence"/>
</dbReference>
<dbReference type="VEuPathDB" id="VectorBase:LLOJ006180"/>
<sequence length="334" mass="37883">MNTRLKTKKAKENPQEKRKTRKTHFADENTLSNSIWMDSFDKFISNNRNGLREKNLLRPKGKVRMSFNRDSSVYDSSDSTNLPRPSRMRRTTRKKSKSTAAGIIVSTPISTAKSTEEKQKLSLFEKFSPIVSDQKLLGGHEKNPAGPNNLLSTFSSESDSYVWKPLSVKKGVTGSMTESSSCVIVQSNIPKRPAEEMQEDKIDVQKDTEDDNSVKSPKKIVVQFPRKTILSQNPPKIRKTVAFVNTSQNNSTEQDKVPQPRQTIVLAAGKWRKSLANWRRTHINENCHQNKSNEEQIDDANVAANVSLIKPGRRRVTRRIYDSDTFSTLSNKES</sequence>
<feature type="region of interest" description="Disordered" evidence="1">
    <location>
        <begin position="62"/>
        <end position="100"/>
    </location>
</feature>
<evidence type="ECO:0000256" key="1">
    <source>
        <dbReference type="SAM" id="MobiDB-lite"/>
    </source>
</evidence>
<feature type="compositionally biased region" description="Basic residues" evidence="1">
    <location>
        <begin position="86"/>
        <end position="97"/>
    </location>
</feature>
<dbReference type="VEuPathDB" id="VectorBase:LLONM1_008263"/>
<evidence type="ECO:0000313" key="3">
    <source>
        <dbReference type="Proteomes" id="UP000092461"/>
    </source>
</evidence>
<protein>
    <submittedName>
        <fullName evidence="2">Uncharacterized protein</fullName>
    </submittedName>
</protein>
<proteinExistence type="predicted"/>
<reference evidence="2" key="1">
    <citation type="submission" date="2020-05" db="UniProtKB">
        <authorList>
            <consortium name="EnsemblMetazoa"/>
        </authorList>
    </citation>
    <scope>IDENTIFICATION</scope>
    <source>
        <strain evidence="2">Jacobina</strain>
    </source>
</reference>
<feature type="region of interest" description="Disordered" evidence="1">
    <location>
        <begin position="1"/>
        <end position="26"/>
    </location>
</feature>